<dbReference type="Proteomes" id="UP000184088">
    <property type="component" value="Unassembled WGS sequence"/>
</dbReference>
<evidence type="ECO:0000256" key="15">
    <source>
        <dbReference type="HAMAP-Rule" id="MF_00741"/>
    </source>
</evidence>
<proteinExistence type="inferred from homology"/>
<evidence type="ECO:0000256" key="14">
    <source>
        <dbReference type="ARBA" id="ARBA00049057"/>
    </source>
</evidence>
<dbReference type="STRING" id="1121256.SAMN02746089_01569"/>
<accession>A0A1M5A7L1</accession>
<dbReference type="FunFam" id="3.30.1330.10:FF:000001">
    <property type="entry name" value="Phosphoribosylformylglycinamidine cyclo-ligase"/>
    <property type="match status" value="1"/>
</dbReference>
<sequence length="338" mass="36335">MADYKEAGVNIDEGNRVVELIKGYTRATFIDGVIGGIGSFGGLFEVKGFKNPVLVSGTDGVGTKLKIAQMMEKHDTVGIDCVAMCANDVACHGAQPLFFLDYVGIGLLRAELVAEIVKGVAEGCKQAECALIGGETAELSGIYAKEDYDLVGFCVGAVEKDAIIDGKNIRAGDALIGLVSSGIHSNGYTLVRHVFFNMNHYSVSDYIPELGCTLGEELIKPTRIYVKTLKFLRSRGYEIKGIAHITGGGFIENIPRILPHGLGVKIFKGAYEIPPIFDLIQKLGDVPELEMYRTFNMGIGMVLVVDQGAADDIVKALKDYGDNAYIIGIVTDKKGVEI</sequence>
<evidence type="ECO:0000256" key="3">
    <source>
        <dbReference type="ARBA" id="ARBA00010280"/>
    </source>
</evidence>
<evidence type="ECO:0000259" key="17">
    <source>
        <dbReference type="Pfam" id="PF02769"/>
    </source>
</evidence>
<dbReference type="EMBL" id="FQVH01000016">
    <property type="protein sequence ID" value="SHF25996.1"/>
    <property type="molecule type" value="Genomic_DNA"/>
</dbReference>
<dbReference type="Gene3D" id="3.90.650.10">
    <property type="entry name" value="PurM-like C-terminal domain"/>
    <property type="match status" value="1"/>
</dbReference>
<keyword evidence="7 15" id="KW-0436">Ligase</keyword>
<dbReference type="HAMAP" id="MF_00741">
    <property type="entry name" value="AIRS"/>
    <property type="match status" value="1"/>
</dbReference>
<dbReference type="NCBIfam" id="TIGR00878">
    <property type="entry name" value="purM"/>
    <property type="match status" value="1"/>
</dbReference>
<dbReference type="PANTHER" id="PTHR10520">
    <property type="entry name" value="TRIFUNCTIONAL PURINE BIOSYNTHETIC PROTEIN ADENOSINE-3-RELATED"/>
    <property type="match status" value="1"/>
</dbReference>
<dbReference type="GO" id="GO:0004637">
    <property type="term" value="F:phosphoribosylamine-glycine ligase activity"/>
    <property type="evidence" value="ECO:0007669"/>
    <property type="project" value="TreeGrafter"/>
</dbReference>
<evidence type="ECO:0000256" key="4">
    <source>
        <dbReference type="ARBA" id="ARBA00013047"/>
    </source>
</evidence>
<dbReference type="InterPro" id="IPR016188">
    <property type="entry name" value="PurM-like_N"/>
</dbReference>
<feature type="domain" description="PurM-like N-terminal" evidence="16">
    <location>
        <begin position="53"/>
        <end position="158"/>
    </location>
</feature>
<dbReference type="GO" id="GO:0004641">
    <property type="term" value="F:phosphoribosylformylglycinamidine cyclo-ligase activity"/>
    <property type="evidence" value="ECO:0007669"/>
    <property type="project" value="UniProtKB-UniRule"/>
</dbReference>
<dbReference type="SUPFAM" id="SSF55326">
    <property type="entry name" value="PurM N-terminal domain-like"/>
    <property type="match status" value="1"/>
</dbReference>
<dbReference type="AlphaFoldDB" id="A0A1M5A7L1"/>
<evidence type="ECO:0000259" key="16">
    <source>
        <dbReference type="Pfam" id="PF00586"/>
    </source>
</evidence>
<dbReference type="Pfam" id="PF00586">
    <property type="entry name" value="AIRS"/>
    <property type="match status" value="1"/>
</dbReference>
<evidence type="ECO:0000256" key="9">
    <source>
        <dbReference type="ARBA" id="ARBA00022755"/>
    </source>
</evidence>
<evidence type="ECO:0000256" key="12">
    <source>
        <dbReference type="ARBA" id="ARBA00032931"/>
    </source>
</evidence>
<evidence type="ECO:0000256" key="10">
    <source>
        <dbReference type="ARBA" id="ARBA00022840"/>
    </source>
</evidence>
<evidence type="ECO:0000256" key="6">
    <source>
        <dbReference type="ARBA" id="ARBA00022490"/>
    </source>
</evidence>
<keyword evidence="10 15" id="KW-0067">ATP-binding</keyword>
<dbReference type="CDD" id="cd02196">
    <property type="entry name" value="PurM"/>
    <property type="match status" value="1"/>
</dbReference>
<evidence type="ECO:0000256" key="11">
    <source>
        <dbReference type="ARBA" id="ARBA00031908"/>
    </source>
</evidence>
<dbReference type="RefSeq" id="WP_073343654.1">
    <property type="nucleotide sequence ID" value="NZ_FQVH01000016.1"/>
</dbReference>
<keyword evidence="19" id="KW-1185">Reference proteome</keyword>
<dbReference type="SUPFAM" id="SSF56042">
    <property type="entry name" value="PurM C-terminal domain-like"/>
    <property type="match status" value="1"/>
</dbReference>
<dbReference type="GO" id="GO:0006189">
    <property type="term" value="P:'de novo' IMP biosynthetic process"/>
    <property type="evidence" value="ECO:0007669"/>
    <property type="project" value="UniProtKB-UniRule"/>
</dbReference>
<feature type="domain" description="PurM-like C-terminal" evidence="17">
    <location>
        <begin position="170"/>
        <end position="337"/>
    </location>
</feature>
<evidence type="ECO:0000256" key="5">
    <source>
        <dbReference type="ARBA" id="ARBA00020367"/>
    </source>
</evidence>
<comment type="similarity">
    <text evidence="3 15">Belongs to the AIR synthase family.</text>
</comment>
<dbReference type="Gene3D" id="3.30.1330.10">
    <property type="entry name" value="PurM-like, N-terminal domain"/>
    <property type="match status" value="1"/>
</dbReference>
<dbReference type="UniPathway" id="UPA00074">
    <property type="reaction ID" value="UER00129"/>
</dbReference>
<evidence type="ECO:0000256" key="7">
    <source>
        <dbReference type="ARBA" id="ARBA00022598"/>
    </source>
</evidence>
<keyword evidence="6 15" id="KW-0963">Cytoplasm</keyword>
<dbReference type="OrthoDB" id="9802507at2"/>
<dbReference type="GO" id="GO:0005829">
    <property type="term" value="C:cytosol"/>
    <property type="evidence" value="ECO:0007669"/>
    <property type="project" value="TreeGrafter"/>
</dbReference>
<evidence type="ECO:0000256" key="1">
    <source>
        <dbReference type="ARBA" id="ARBA00004496"/>
    </source>
</evidence>
<dbReference type="InterPro" id="IPR010918">
    <property type="entry name" value="PurM-like_C_dom"/>
</dbReference>
<dbReference type="InterPro" id="IPR036676">
    <property type="entry name" value="PurM-like_C_sf"/>
</dbReference>
<dbReference type="GO" id="GO:0005524">
    <property type="term" value="F:ATP binding"/>
    <property type="evidence" value="ECO:0007669"/>
    <property type="project" value="UniProtKB-KW"/>
</dbReference>
<dbReference type="InterPro" id="IPR004733">
    <property type="entry name" value="PurM_cligase"/>
</dbReference>
<comment type="catalytic activity">
    <reaction evidence="14 15">
        <text>2-formamido-N(1)-(5-O-phospho-beta-D-ribosyl)acetamidine + ATP = 5-amino-1-(5-phospho-beta-D-ribosyl)imidazole + ADP + phosphate + H(+)</text>
        <dbReference type="Rhea" id="RHEA:23032"/>
        <dbReference type="ChEBI" id="CHEBI:15378"/>
        <dbReference type="ChEBI" id="CHEBI:30616"/>
        <dbReference type="ChEBI" id="CHEBI:43474"/>
        <dbReference type="ChEBI" id="CHEBI:137981"/>
        <dbReference type="ChEBI" id="CHEBI:147287"/>
        <dbReference type="ChEBI" id="CHEBI:456216"/>
        <dbReference type="EC" id="6.3.3.1"/>
    </reaction>
</comment>
<reference evidence="18 19" key="1">
    <citation type="submission" date="2016-11" db="EMBL/GenBank/DDBJ databases">
        <authorList>
            <person name="Jaros S."/>
            <person name="Januszkiewicz K."/>
            <person name="Wedrychowicz H."/>
        </authorList>
    </citation>
    <scope>NUCLEOTIDE SEQUENCE [LARGE SCALE GENOMIC DNA]</scope>
    <source>
        <strain evidence="18 19">DSM 17918</strain>
    </source>
</reference>
<evidence type="ECO:0000256" key="8">
    <source>
        <dbReference type="ARBA" id="ARBA00022741"/>
    </source>
</evidence>
<dbReference type="PANTHER" id="PTHR10520:SF12">
    <property type="entry name" value="TRIFUNCTIONAL PURINE BIOSYNTHETIC PROTEIN ADENOSINE-3"/>
    <property type="match status" value="1"/>
</dbReference>
<keyword evidence="9 15" id="KW-0658">Purine biosynthesis</keyword>
<name>A0A1M5A7L1_9THEO</name>
<dbReference type="FunFam" id="3.90.650.10:FF:000011">
    <property type="entry name" value="Phosphoribosylformylglycinamidine cyclo-ligase"/>
    <property type="match status" value="1"/>
</dbReference>
<comment type="pathway">
    <text evidence="2 15">Purine metabolism; IMP biosynthesis via de novo pathway; 5-amino-1-(5-phospho-D-ribosyl)imidazole from N(2)-formyl-N(1)-(5-phospho-D-ribosyl)glycinamide: step 2/2.</text>
</comment>
<organism evidence="18 19">
    <name type="scientific">Caldanaerobius fijiensis DSM 17918</name>
    <dbReference type="NCBI Taxonomy" id="1121256"/>
    <lineage>
        <taxon>Bacteria</taxon>
        <taxon>Bacillati</taxon>
        <taxon>Bacillota</taxon>
        <taxon>Clostridia</taxon>
        <taxon>Thermoanaerobacterales</taxon>
        <taxon>Thermoanaerobacteraceae</taxon>
        <taxon>Caldanaerobius</taxon>
    </lineage>
</organism>
<evidence type="ECO:0000256" key="13">
    <source>
        <dbReference type="ARBA" id="ARBA00033093"/>
    </source>
</evidence>
<keyword evidence="8 15" id="KW-0547">Nucleotide-binding</keyword>
<comment type="subcellular location">
    <subcellularLocation>
        <location evidence="1 15">Cytoplasm</location>
    </subcellularLocation>
</comment>
<dbReference type="InterPro" id="IPR036921">
    <property type="entry name" value="PurM-like_N_sf"/>
</dbReference>
<evidence type="ECO:0000313" key="18">
    <source>
        <dbReference type="EMBL" id="SHF25996.1"/>
    </source>
</evidence>
<evidence type="ECO:0000256" key="2">
    <source>
        <dbReference type="ARBA" id="ARBA00004686"/>
    </source>
</evidence>
<dbReference type="Pfam" id="PF02769">
    <property type="entry name" value="AIRS_C"/>
    <property type="match status" value="1"/>
</dbReference>
<evidence type="ECO:0000313" key="19">
    <source>
        <dbReference type="Proteomes" id="UP000184088"/>
    </source>
</evidence>
<protein>
    <recommendedName>
        <fullName evidence="5 15">Phosphoribosylformylglycinamidine cyclo-ligase</fullName>
        <ecNumber evidence="4 15">6.3.3.1</ecNumber>
    </recommendedName>
    <alternativeName>
        <fullName evidence="12 15">AIR synthase</fullName>
    </alternativeName>
    <alternativeName>
        <fullName evidence="13 15">AIRS</fullName>
    </alternativeName>
    <alternativeName>
        <fullName evidence="11 15">Phosphoribosyl-aminoimidazole synthetase</fullName>
    </alternativeName>
</protein>
<gene>
    <name evidence="15" type="primary">purM</name>
    <name evidence="18" type="ORF">SAMN02746089_01569</name>
</gene>
<dbReference type="GO" id="GO:0046084">
    <property type="term" value="P:adenine biosynthetic process"/>
    <property type="evidence" value="ECO:0007669"/>
    <property type="project" value="TreeGrafter"/>
</dbReference>
<dbReference type="EC" id="6.3.3.1" evidence="4 15"/>